<dbReference type="EMBL" id="CP042243">
    <property type="protein sequence ID" value="QEK11745.1"/>
    <property type="molecule type" value="Genomic_DNA"/>
</dbReference>
<reference evidence="1 2" key="1">
    <citation type="submission" date="2019-07" db="EMBL/GenBank/DDBJ databases">
        <title>Complete genome of Crassaminicella thermophila SY095.</title>
        <authorList>
            <person name="Li X."/>
        </authorList>
    </citation>
    <scope>NUCLEOTIDE SEQUENCE [LARGE SCALE GENOMIC DNA]</scope>
    <source>
        <strain evidence="1 2">SY095</strain>
    </source>
</reference>
<name>A0A5C0SAZ5_CRATE</name>
<dbReference type="RefSeq" id="WP_148808900.1">
    <property type="nucleotide sequence ID" value="NZ_CP042243.1"/>
</dbReference>
<gene>
    <name evidence="1" type="ORF">FQB35_04840</name>
</gene>
<dbReference type="OrthoDB" id="5616024at2"/>
<dbReference type="KEGG" id="crs:FQB35_04840"/>
<proteinExistence type="predicted"/>
<accession>A0A5C0SAZ5</accession>
<sequence>MPKNYMEDIVDHLLPSVLEKHTGICVCDKCIEDIKALTLNQLKPMYVVTDQGKAYAKINELSRQFQINVIQKIVESIRIVQNNIRHE</sequence>
<dbReference type="AlphaFoldDB" id="A0A5C0SAZ5"/>
<keyword evidence="2" id="KW-1185">Reference proteome</keyword>
<dbReference type="Pfam" id="PF10719">
    <property type="entry name" value="ComFB"/>
    <property type="match status" value="1"/>
</dbReference>
<dbReference type="InterPro" id="IPR019657">
    <property type="entry name" value="ComFB"/>
</dbReference>
<organism evidence="1 2">
    <name type="scientific">Crassaminicella thermophila</name>
    <dbReference type="NCBI Taxonomy" id="2599308"/>
    <lineage>
        <taxon>Bacteria</taxon>
        <taxon>Bacillati</taxon>
        <taxon>Bacillota</taxon>
        <taxon>Clostridia</taxon>
        <taxon>Eubacteriales</taxon>
        <taxon>Clostridiaceae</taxon>
        <taxon>Crassaminicella</taxon>
    </lineage>
</organism>
<dbReference type="Proteomes" id="UP000324646">
    <property type="component" value="Chromosome"/>
</dbReference>
<protein>
    <submittedName>
        <fullName evidence="1">Competence protein ComFB</fullName>
    </submittedName>
</protein>
<evidence type="ECO:0000313" key="2">
    <source>
        <dbReference type="Proteomes" id="UP000324646"/>
    </source>
</evidence>
<evidence type="ECO:0000313" key="1">
    <source>
        <dbReference type="EMBL" id="QEK11745.1"/>
    </source>
</evidence>